<name>A0A397IZ30_9GLOM</name>
<accession>A0A397IZ30</accession>
<comment type="caution">
    <text evidence="1">The sequence shown here is derived from an EMBL/GenBank/DDBJ whole genome shotgun (WGS) entry which is preliminary data.</text>
</comment>
<organism evidence="1 2">
    <name type="scientific">Diversispora epigaea</name>
    <dbReference type="NCBI Taxonomy" id="1348612"/>
    <lineage>
        <taxon>Eukaryota</taxon>
        <taxon>Fungi</taxon>
        <taxon>Fungi incertae sedis</taxon>
        <taxon>Mucoromycota</taxon>
        <taxon>Glomeromycotina</taxon>
        <taxon>Glomeromycetes</taxon>
        <taxon>Diversisporales</taxon>
        <taxon>Diversisporaceae</taxon>
        <taxon>Diversispora</taxon>
    </lineage>
</organism>
<dbReference type="OrthoDB" id="2408799at2759"/>
<dbReference type="EMBL" id="PQFF01000131">
    <property type="protein sequence ID" value="RHZ79862.1"/>
    <property type="molecule type" value="Genomic_DNA"/>
</dbReference>
<sequence length="233" mass="26208">MPRKQQIAGDILRIGQTLKARWFGSYFPPGCPTSNFILVRALLAPVIIPHLFIYAISRVTQHVQVVYLGNDVFNEINYRHLIGHLLHIISSQANKIPGPWIVTDWETKTSGSKYSLTILSPYKTTINGNILQRGSNFNQSLLTNVKLCYRRNKVTVKLPSSGVETNPEYYFAIYVNCSRVDYSGTFKIGDPKFGITIYKLVAGDILRIGQKLKAKLDGSVPIFLQVILLLVSH</sequence>
<dbReference type="AlphaFoldDB" id="A0A397IZ30"/>
<keyword evidence="2" id="KW-1185">Reference proteome</keyword>
<dbReference type="Proteomes" id="UP000266861">
    <property type="component" value="Unassembled WGS sequence"/>
</dbReference>
<proteinExistence type="predicted"/>
<gene>
    <name evidence="1" type="ORF">Glove_140g133</name>
</gene>
<protein>
    <submittedName>
        <fullName evidence="1">Uncharacterized protein</fullName>
    </submittedName>
</protein>
<evidence type="ECO:0000313" key="2">
    <source>
        <dbReference type="Proteomes" id="UP000266861"/>
    </source>
</evidence>
<evidence type="ECO:0000313" key="1">
    <source>
        <dbReference type="EMBL" id="RHZ79862.1"/>
    </source>
</evidence>
<reference evidence="1 2" key="1">
    <citation type="submission" date="2018-08" db="EMBL/GenBank/DDBJ databases">
        <title>Genome and evolution of the arbuscular mycorrhizal fungus Diversispora epigaea (formerly Glomus versiforme) and its bacterial endosymbionts.</title>
        <authorList>
            <person name="Sun X."/>
            <person name="Fei Z."/>
            <person name="Harrison M."/>
        </authorList>
    </citation>
    <scope>NUCLEOTIDE SEQUENCE [LARGE SCALE GENOMIC DNA]</scope>
    <source>
        <strain evidence="1 2">IT104</strain>
    </source>
</reference>